<evidence type="ECO:0000313" key="2">
    <source>
        <dbReference type="EMBL" id="RXN86149.1"/>
    </source>
</evidence>
<keyword evidence="3" id="KW-1185">Reference proteome</keyword>
<sequence>MAAQTLPAFRRHDTRLAHAAPAAPLSAGEPARRRAGPSDVDAWTLPFDLASGTGAPPPRILRDDTQEVWS</sequence>
<dbReference type="EMBL" id="PYAL01000006">
    <property type="protein sequence ID" value="RXN86149.1"/>
    <property type="molecule type" value="Genomic_DNA"/>
</dbReference>
<evidence type="ECO:0000256" key="1">
    <source>
        <dbReference type="SAM" id="MobiDB-lite"/>
    </source>
</evidence>
<organism evidence="2 3">
    <name type="scientific">Achromobacter aloeverae</name>
    <dbReference type="NCBI Taxonomy" id="1750518"/>
    <lineage>
        <taxon>Bacteria</taxon>
        <taxon>Pseudomonadati</taxon>
        <taxon>Pseudomonadota</taxon>
        <taxon>Betaproteobacteria</taxon>
        <taxon>Burkholderiales</taxon>
        <taxon>Alcaligenaceae</taxon>
        <taxon>Achromobacter</taxon>
    </lineage>
</organism>
<name>A0A4Q1HGB0_9BURK</name>
<evidence type="ECO:0000313" key="3">
    <source>
        <dbReference type="Proteomes" id="UP000290849"/>
    </source>
</evidence>
<comment type="caution">
    <text evidence="2">The sequence shown here is derived from an EMBL/GenBank/DDBJ whole genome shotgun (WGS) entry which is preliminary data.</text>
</comment>
<dbReference type="AlphaFoldDB" id="A0A4Q1HGB0"/>
<proteinExistence type="predicted"/>
<feature type="compositionally biased region" description="Low complexity" evidence="1">
    <location>
        <begin position="17"/>
        <end position="29"/>
    </location>
</feature>
<gene>
    <name evidence="2" type="ORF">C7R54_20655</name>
</gene>
<feature type="compositionally biased region" description="Basic and acidic residues" evidence="1">
    <location>
        <begin position="60"/>
        <end position="70"/>
    </location>
</feature>
<accession>A0A4Q1HGB0</accession>
<feature type="region of interest" description="Disordered" evidence="1">
    <location>
        <begin position="1"/>
        <end position="70"/>
    </location>
</feature>
<dbReference type="Proteomes" id="UP000290849">
    <property type="component" value="Unassembled WGS sequence"/>
</dbReference>
<reference evidence="2 3" key="1">
    <citation type="journal article" date="2017" name="Int. J. Syst. Evol. Microbiol.">
        <title>Achromobacter aloeverae sp. nov., isolated from the root of Aloe vera (L.) Burm.f.</title>
        <authorList>
            <person name="Kuncharoen N."/>
            <person name="Muramatsu Y."/>
            <person name="Shibata C."/>
            <person name="Kamakura Y."/>
            <person name="Nakagawa Y."/>
            <person name="Tanasupawat S."/>
        </authorList>
    </citation>
    <scope>NUCLEOTIDE SEQUENCE [LARGE SCALE GENOMIC DNA]</scope>
    <source>
        <strain evidence="2 3">AVA-1</strain>
    </source>
</reference>
<protein>
    <submittedName>
        <fullName evidence="2">Uncharacterized protein</fullName>
    </submittedName>
</protein>